<dbReference type="InterPro" id="IPR045206">
    <property type="entry name" value="Maestro_heat-like_prot"/>
</dbReference>
<feature type="domain" description="Maestro/Maestro-like HEAT-repeats" evidence="1">
    <location>
        <begin position="125"/>
        <end position="214"/>
    </location>
</feature>
<reference evidence="2" key="1">
    <citation type="submission" date="2013-04" db="EMBL/GenBank/DDBJ databases">
        <authorList>
            <person name="Qu J."/>
            <person name="Murali S.C."/>
            <person name="Bandaranaike D."/>
            <person name="Bellair M."/>
            <person name="Blankenburg K."/>
            <person name="Chao H."/>
            <person name="Dinh H."/>
            <person name="Doddapaneni H."/>
            <person name="Downs B."/>
            <person name="Dugan-Rocha S."/>
            <person name="Elkadiri S."/>
            <person name="Gnanaolivu R.D."/>
            <person name="Hernandez B."/>
            <person name="Javaid M."/>
            <person name="Jayaseelan J.C."/>
            <person name="Lee S."/>
            <person name="Li M."/>
            <person name="Ming W."/>
            <person name="Munidasa M."/>
            <person name="Muniz J."/>
            <person name="Nguyen L."/>
            <person name="Ongeri F."/>
            <person name="Osuji N."/>
            <person name="Pu L.-L."/>
            <person name="Puazo M."/>
            <person name="Qu C."/>
            <person name="Quiroz J."/>
            <person name="Raj R."/>
            <person name="Weissenberger G."/>
            <person name="Xin Y."/>
            <person name="Zou X."/>
            <person name="Han Y."/>
            <person name="Richards S."/>
            <person name="Worley K."/>
            <person name="Muzny D."/>
            <person name="Gibbs R."/>
        </authorList>
    </citation>
    <scope>NUCLEOTIDE SEQUENCE</scope>
    <source>
        <strain evidence="2">Sampled in the wild</strain>
    </source>
</reference>
<gene>
    <name evidence="2" type="ORF">J437_LFUL006617</name>
</gene>
<proteinExistence type="predicted"/>
<name>A0A8K0P3R0_LADFU</name>
<dbReference type="Pfam" id="PF23227">
    <property type="entry name" value="HEAT_MROH2B_C"/>
    <property type="match status" value="1"/>
</dbReference>
<dbReference type="OrthoDB" id="1884734at2759"/>
<accession>A0A8K0P3R0</accession>
<dbReference type="Proteomes" id="UP000792457">
    <property type="component" value="Unassembled WGS sequence"/>
</dbReference>
<evidence type="ECO:0000259" key="1">
    <source>
        <dbReference type="Pfam" id="PF23227"/>
    </source>
</evidence>
<dbReference type="AlphaFoldDB" id="A0A8K0P3R0"/>
<dbReference type="GO" id="GO:0005737">
    <property type="term" value="C:cytoplasm"/>
    <property type="evidence" value="ECO:0007669"/>
    <property type="project" value="TreeGrafter"/>
</dbReference>
<feature type="non-terminal residue" evidence="2">
    <location>
        <position position="214"/>
    </location>
</feature>
<evidence type="ECO:0000313" key="3">
    <source>
        <dbReference type="Proteomes" id="UP000792457"/>
    </source>
</evidence>
<organism evidence="2 3">
    <name type="scientific">Ladona fulva</name>
    <name type="common">Scarce chaser dragonfly</name>
    <name type="synonym">Libellula fulva</name>
    <dbReference type="NCBI Taxonomy" id="123851"/>
    <lineage>
        <taxon>Eukaryota</taxon>
        <taxon>Metazoa</taxon>
        <taxon>Ecdysozoa</taxon>
        <taxon>Arthropoda</taxon>
        <taxon>Hexapoda</taxon>
        <taxon>Insecta</taxon>
        <taxon>Pterygota</taxon>
        <taxon>Palaeoptera</taxon>
        <taxon>Odonata</taxon>
        <taxon>Epiprocta</taxon>
        <taxon>Anisoptera</taxon>
        <taxon>Libelluloidea</taxon>
        <taxon>Libellulidae</taxon>
        <taxon>Ladona</taxon>
    </lineage>
</organism>
<reference evidence="2" key="2">
    <citation type="submission" date="2017-10" db="EMBL/GenBank/DDBJ databases">
        <title>Ladona fulva Genome sequencing and assembly.</title>
        <authorList>
            <person name="Murali S."/>
            <person name="Richards S."/>
            <person name="Bandaranaike D."/>
            <person name="Bellair M."/>
            <person name="Blankenburg K."/>
            <person name="Chao H."/>
            <person name="Dinh H."/>
            <person name="Doddapaneni H."/>
            <person name="Dugan-Rocha S."/>
            <person name="Elkadiri S."/>
            <person name="Gnanaolivu R."/>
            <person name="Hernandez B."/>
            <person name="Skinner E."/>
            <person name="Javaid M."/>
            <person name="Lee S."/>
            <person name="Li M."/>
            <person name="Ming W."/>
            <person name="Munidasa M."/>
            <person name="Muniz J."/>
            <person name="Nguyen L."/>
            <person name="Hughes D."/>
            <person name="Osuji N."/>
            <person name="Pu L.-L."/>
            <person name="Puazo M."/>
            <person name="Qu C."/>
            <person name="Quiroz J."/>
            <person name="Raj R."/>
            <person name="Weissenberger G."/>
            <person name="Xin Y."/>
            <person name="Zou X."/>
            <person name="Han Y."/>
            <person name="Worley K."/>
            <person name="Muzny D."/>
            <person name="Gibbs R."/>
        </authorList>
    </citation>
    <scope>NUCLEOTIDE SEQUENCE</scope>
    <source>
        <strain evidence="2">Sampled in the wild</strain>
    </source>
</reference>
<dbReference type="PANTHER" id="PTHR23120:SF0">
    <property type="entry name" value="MAESTRO HEAT-LIKE REPEAT FAMILY MEMBER 1"/>
    <property type="match status" value="1"/>
</dbReference>
<keyword evidence="3" id="KW-1185">Reference proteome</keyword>
<dbReference type="InterPro" id="IPR055406">
    <property type="entry name" value="HEAT_Maestro"/>
</dbReference>
<comment type="caution">
    <text evidence="2">The sequence shown here is derived from an EMBL/GenBank/DDBJ whole genome shotgun (WGS) entry which is preliminary data.</text>
</comment>
<dbReference type="EMBL" id="KZ308844">
    <property type="protein sequence ID" value="KAG8234785.1"/>
    <property type="molecule type" value="Genomic_DNA"/>
</dbReference>
<dbReference type="PANTHER" id="PTHR23120">
    <property type="entry name" value="MAESTRO-RELATED HEAT DOMAIN-CONTAINING"/>
    <property type="match status" value="1"/>
</dbReference>
<evidence type="ECO:0000313" key="2">
    <source>
        <dbReference type="EMBL" id="KAG8234785.1"/>
    </source>
</evidence>
<sequence length="214" mass="22698">MQAFLLCCDCDLAAEALLNCSNIESEENLSSFIGMMPSLTRALCKQMANQIPRVADRLNHYAASSLANEAQLVTVTTFYAELINLGGNGSDALVEVALEHLLTLESGESPLSSPTASPSTPQGRASTPLLRILCLRGLANSAHLINTQQKGRRLNSILGTLVRGVGEGAVVDKTVGSVALESMNGLCNLLPVIPEETVREVGVTVALHIKPYLD</sequence>
<protein>
    <recommendedName>
        <fullName evidence="1">Maestro/Maestro-like HEAT-repeats domain-containing protein</fullName>
    </recommendedName>
</protein>